<gene>
    <name evidence="7" type="primary">lgt</name>
    <name evidence="8" type="ORF">SAMN06296427_10840</name>
</gene>
<dbReference type="UniPathway" id="UPA00664"/>
<dbReference type="NCBIfam" id="TIGR00544">
    <property type="entry name" value="lgt"/>
    <property type="match status" value="1"/>
</dbReference>
<keyword evidence="6 7" id="KW-0472">Membrane</keyword>
<feature type="transmembrane region" description="Helical" evidence="7">
    <location>
        <begin position="117"/>
        <end position="138"/>
    </location>
</feature>
<feature type="binding site" evidence="7">
    <location>
        <position position="166"/>
    </location>
    <ligand>
        <name>a 1,2-diacyl-sn-glycero-3-phospho-(1'-sn-glycerol)</name>
        <dbReference type="ChEBI" id="CHEBI:64716"/>
    </ligand>
</feature>
<name>A0A1W2C0G9_9FLAO</name>
<dbReference type="PANTHER" id="PTHR30589:SF0">
    <property type="entry name" value="PHOSPHATIDYLGLYCEROL--PROLIPOPROTEIN DIACYLGLYCERYL TRANSFERASE"/>
    <property type="match status" value="1"/>
</dbReference>
<evidence type="ECO:0000256" key="1">
    <source>
        <dbReference type="ARBA" id="ARBA00007150"/>
    </source>
</evidence>
<organism evidence="8 9">
    <name type="scientific">Moheibacter sediminis</name>
    <dbReference type="NCBI Taxonomy" id="1434700"/>
    <lineage>
        <taxon>Bacteria</taxon>
        <taxon>Pseudomonadati</taxon>
        <taxon>Bacteroidota</taxon>
        <taxon>Flavobacteriia</taxon>
        <taxon>Flavobacteriales</taxon>
        <taxon>Weeksellaceae</taxon>
        <taxon>Moheibacter</taxon>
    </lineage>
</organism>
<evidence type="ECO:0000256" key="3">
    <source>
        <dbReference type="ARBA" id="ARBA00022679"/>
    </source>
</evidence>
<dbReference type="AlphaFoldDB" id="A0A1W2C0G9"/>
<keyword evidence="8" id="KW-0449">Lipoprotein</keyword>
<sequence>MSNFLAIVWDINPVLFDIGFIKIHYYSLMWILAFVMGWYVMKHIFETDKVDIKILDPLFLYAFLGVVIGARLGELFYNIDSYWGQPIGQVLIEVFLPVQKNPEASTMFGLLQGYEFSGFRGLASHGAACGFLITAYLFNRKYLKKNLLWLLDRVALTVPLGGAAIRVGNFINGEIVGTPTNLPWAVEFKNQSAEYGEIVGRHPSQLYEAIGYVIIFFIIWHFYKRTNKKFQLGFIFGLFFVLLWSVRFFVEFFKESQNKSSGEFVAKTIDIGLNNGQILSIPFILLGLIIMITSKNRIYKD</sequence>
<dbReference type="STRING" id="1434700.SAMN06296427_10840"/>
<dbReference type="EMBL" id="FWXS01000008">
    <property type="protein sequence ID" value="SMC78747.1"/>
    <property type="molecule type" value="Genomic_DNA"/>
</dbReference>
<feature type="transmembrane region" description="Helical" evidence="7">
    <location>
        <begin position="206"/>
        <end position="223"/>
    </location>
</feature>
<evidence type="ECO:0000313" key="8">
    <source>
        <dbReference type="EMBL" id="SMC78747.1"/>
    </source>
</evidence>
<comment type="similarity">
    <text evidence="1 7">Belongs to the Lgt family.</text>
</comment>
<comment type="subcellular location">
    <subcellularLocation>
        <location evidence="7">Cell membrane</location>
        <topology evidence="7">Multi-pass membrane protein</topology>
    </subcellularLocation>
</comment>
<dbReference type="InterPro" id="IPR001640">
    <property type="entry name" value="Lgt"/>
</dbReference>
<comment type="pathway">
    <text evidence="7">Protein modification; lipoprotein biosynthesis (diacylglyceryl transfer).</text>
</comment>
<dbReference type="GO" id="GO:0042158">
    <property type="term" value="P:lipoprotein biosynthetic process"/>
    <property type="evidence" value="ECO:0007669"/>
    <property type="project" value="UniProtKB-UniRule"/>
</dbReference>
<keyword evidence="9" id="KW-1185">Reference proteome</keyword>
<comment type="catalytic activity">
    <reaction evidence="7">
        <text>L-cysteinyl-[prolipoprotein] + a 1,2-diacyl-sn-glycero-3-phospho-(1'-sn-glycerol) = an S-1,2-diacyl-sn-glyceryl-L-cysteinyl-[prolipoprotein] + sn-glycerol 1-phosphate + H(+)</text>
        <dbReference type="Rhea" id="RHEA:56712"/>
        <dbReference type="Rhea" id="RHEA-COMP:14679"/>
        <dbReference type="Rhea" id="RHEA-COMP:14680"/>
        <dbReference type="ChEBI" id="CHEBI:15378"/>
        <dbReference type="ChEBI" id="CHEBI:29950"/>
        <dbReference type="ChEBI" id="CHEBI:57685"/>
        <dbReference type="ChEBI" id="CHEBI:64716"/>
        <dbReference type="ChEBI" id="CHEBI:140658"/>
        <dbReference type="EC" id="2.5.1.145"/>
    </reaction>
</comment>
<dbReference type="Proteomes" id="UP000192393">
    <property type="component" value="Unassembled WGS sequence"/>
</dbReference>
<dbReference type="PANTHER" id="PTHR30589">
    <property type="entry name" value="PROLIPOPROTEIN DIACYLGLYCERYL TRANSFERASE"/>
    <property type="match status" value="1"/>
</dbReference>
<reference evidence="8 9" key="1">
    <citation type="submission" date="2017-04" db="EMBL/GenBank/DDBJ databases">
        <authorList>
            <person name="Afonso C.L."/>
            <person name="Miller P.J."/>
            <person name="Scott M.A."/>
            <person name="Spackman E."/>
            <person name="Goraichik I."/>
            <person name="Dimitrov K.M."/>
            <person name="Suarez D.L."/>
            <person name="Swayne D.E."/>
        </authorList>
    </citation>
    <scope>NUCLEOTIDE SEQUENCE [LARGE SCALE GENOMIC DNA]</scope>
    <source>
        <strain evidence="8 9">CGMCC 1.12708</strain>
    </source>
</reference>
<feature type="transmembrane region" description="Helical" evidence="7">
    <location>
        <begin position="53"/>
        <end position="73"/>
    </location>
</feature>
<protein>
    <recommendedName>
        <fullName evidence="7">Phosphatidylglycerol--prolipoprotein diacylglyceryl transferase</fullName>
        <ecNumber evidence="7">2.5.1.145</ecNumber>
    </recommendedName>
</protein>
<dbReference type="OrthoDB" id="871140at2"/>
<evidence type="ECO:0000313" key="9">
    <source>
        <dbReference type="Proteomes" id="UP000192393"/>
    </source>
</evidence>
<accession>A0A1W2C0G9</accession>
<dbReference type="EC" id="2.5.1.145" evidence="7"/>
<dbReference type="GO" id="GO:0005886">
    <property type="term" value="C:plasma membrane"/>
    <property type="evidence" value="ECO:0007669"/>
    <property type="project" value="UniProtKB-SubCell"/>
</dbReference>
<feature type="transmembrane region" description="Helical" evidence="7">
    <location>
        <begin position="230"/>
        <end position="250"/>
    </location>
</feature>
<evidence type="ECO:0000256" key="4">
    <source>
        <dbReference type="ARBA" id="ARBA00022692"/>
    </source>
</evidence>
<evidence type="ECO:0000256" key="5">
    <source>
        <dbReference type="ARBA" id="ARBA00022989"/>
    </source>
</evidence>
<keyword evidence="5 7" id="KW-1133">Transmembrane helix</keyword>
<keyword evidence="3 7" id="KW-0808">Transferase</keyword>
<dbReference type="PROSITE" id="PS01311">
    <property type="entry name" value="LGT"/>
    <property type="match status" value="1"/>
</dbReference>
<dbReference type="GO" id="GO:0008961">
    <property type="term" value="F:phosphatidylglycerol-prolipoprotein diacylglyceryl transferase activity"/>
    <property type="evidence" value="ECO:0007669"/>
    <property type="project" value="UniProtKB-UniRule"/>
</dbReference>
<dbReference type="Pfam" id="PF01790">
    <property type="entry name" value="LGT"/>
    <property type="match status" value="1"/>
</dbReference>
<dbReference type="RefSeq" id="WP_084017923.1">
    <property type="nucleotide sequence ID" value="NZ_FWXS01000008.1"/>
</dbReference>
<evidence type="ECO:0000256" key="2">
    <source>
        <dbReference type="ARBA" id="ARBA00022475"/>
    </source>
</evidence>
<dbReference type="HAMAP" id="MF_01147">
    <property type="entry name" value="Lgt"/>
    <property type="match status" value="1"/>
</dbReference>
<keyword evidence="4 7" id="KW-0812">Transmembrane</keyword>
<evidence type="ECO:0000256" key="7">
    <source>
        <dbReference type="HAMAP-Rule" id="MF_01147"/>
    </source>
</evidence>
<proteinExistence type="inferred from homology"/>
<comment type="function">
    <text evidence="7">Catalyzes the transfer of the diacylglyceryl group from phosphatidylglycerol to the sulfhydryl group of the N-terminal cysteine of a prolipoprotein, the first step in the formation of mature lipoproteins.</text>
</comment>
<evidence type="ECO:0000256" key="6">
    <source>
        <dbReference type="ARBA" id="ARBA00023136"/>
    </source>
</evidence>
<feature type="transmembrane region" description="Helical" evidence="7">
    <location>
        <begin position="23"/>
        <end position="41"/>
    </location>
</feature>
<feature type="transmembrane region" description="Helical" evidence="7">
    <location>
        <begin position="277"/>
        <end position="294"/>
    </location>
</feature>
<keyword evidence="2 7" id="KW-1003">Cell membrane</keyword>